<evidence type="ECO:0000259" key="8">
    <source>
        <dbReference type="Pfam" id="PF00924"/>
    </source>
</evidence>
<evidence type="ECO:0008006" key="11">
    <source>
        <dbReference type="Google" id="ProtNLM"/>
    </source>
</evidence>
<evidence type="ECO:0000259" key="9">
    <source>
        <dbReference type="Pfam" id="PF21082"/>
    </source>
</evidence>
<evidence type="ECO:0000256" key="5">
    <source>
        <dbReference type="ARBA" id="ARBA00022989"/>
    </source>
</evidence>
<evidence type="ECO:0000256" key="1">
    <source>
        <dbReference type="ARBA" id="ARBA00004651"/>
    </source>
</evidence>
<dbReference type="InterPro" id="IPR023408">
    <property type="entry name" value="MscS_beta-dom_sf"/>
</dbReference>
<dbReference type="Pfam" id="PF00924">
    <property type="entry name" value="MS_channel_2nd"/>
    <property type="match status" value="1"/>
</dbReference>
<dbReference type="InterPro" id="IPR010920">
    <property type="entry name" value="LSM_dom_sf"/>
</dbReference>
<reference evidence="10" key="1">
    <citation type="journal article" date="2014" name="Front. Microbiol.">
        <title>High frequency of phylogenetically diverse reductive dehalogenase-homologous genes in deep subseafloor sedimentary metagenomes.</title>
        <authorList>
            <person name="Kawai M."/>
            <person name="Futagami T."/>
            <person name="Toyoda A."/>
            <person name="Takaki Y."/>
            <person name="Nishi S."/>
            <person name="Hori S."/>
            <person name="Arai W."/>
            <person name="Tsubouchi T."/>
            <person name="Morono Y."/>
            <person name="Uchiyama I."/>
            <person name="Ito T."/>
            <person name="Fujiyama A."/>
            <person name="Inagaki F."/>
            <person name="Takami H."/>
        </authorList>
    </citation>
    <scope>NUCLEOTIDE SEQUENCE</scope>
    <source>
        <strain evidence="10">Expedition CK06-06</strain>
    </source>
</reference>
<keyword evidence="3" id="KW-1003">Cell membrane</keyword>
<keyword evidence="6 7" id="KW-0472">Membrane</keyword>
<evidence type="ECO:0000256" key="7">
    <source>
        <dbReference type="SAM" id="Phobius"/>
    </source>
</evidence>
<proteinExistence type="inferred from homology"/>
<accession>X1U8A0</accession>
<dbReference type="SUPFAM" id="SSF82689">
    <property type="entry name" value="Mechanosensitive channel protein MscS (YggB), C-terminal domain"/>
    <property type="match status" value="1"/>
</dbReference>
<dbReference type="SUPFAM" id="SSF50182">
    <property type="entry name" value="Sm-like ribonucleoproteins"/>
    <property type="match status" value="1"/>
</dbReference>
<protein>
    <recommendedName>
        <fullName evidence="11">Mechanosensitive ion channel protein MscS</fullName>
    </recommendedName>
</protein>
<comment type="subcellular location">
    <subcellularLocation>
        <location evidence="1">Cell membrane</location>
        <topology evidence="1">Multi-pass membrane protein</topology>
    </subcellularLocation>
</comment>
<comment type="similarity">
    <text evidence="2">Belongs to the MscS (TC 1.A.23) family.</text>
</comment>
<dbReference type="GO" id="GO:0005886">
    <property type="term" value="C:plasma membrane"/>
    <property type="evidence" value="ECO:0007669"/>
    <property type="project" value="UniProtKB-SubCell"/>
</dbReference>
<organism evidence="10">
    <name type="scientific">marine sediment metagenome</name>
    <dbReference type="NCBI Taxonomy" id="412755"/>
    <lineage>
        <taxon>unclassified sequences</taxon>
        <taxon>metagenomes</taxon>
        <taxon>ecological metagenomes</taxon>
    </lineage>
</organism>
<evidence type="ECO:0000256" key="6">
    <source>
        <dbReference type="ARBA" id="ARBA00023136"/>
    </source>
</evidence>
<dbReference type="GO" id="GO:0008381">
    <property type="term" value="F:mechanosensitive monoatomic ion channel activity"/>
    <property type="evidence" value="ECO:0007669"/>
    <property type="project" value="InterPro"/>
</dbReference>
<feature type="domain" description="Mechanosensitive ion channel MscS C-terminal" evidence="9">
    <location>
        <begin position="109"/>
        <end position="192"/>
    </location>
</feature>
<dbReference type="PANTHER" id="PTHR30221:SF18">
    <property type="entry name" value="SLL0590 PROTEIN"/>
    <property type="match status" value="1"/>
</dbReference>
<evidence type="ECO:0000256" key="2">
    <source>
        <dbReference type="ARBA" id="ARBA00008017"/>
    </source>
</evidence>
<dbReference type="PANTHER" id="PTHR30221">
    <property type="entry name" value="SMALL-CONDUCTANCE MECHANOSENSITIVE CHANNEL"/>
    <property type="match status" value="1"/>
</dbReference>
<evidence type="ECO:0000313" key="10">
    <source>
        <dbReference type="EMBL" id="GAJ13788.1"/>
    </source>
</evidence>
<feature type="domain" description="Mechanosensitive ion channel MscS" evidence="8">
    <location>
        <begin position="50"/>
        <end position="103"/>
    </location>
</feature>
<dbReference type="AlphaFoldDB" id="X1U8A0"/>
<name>X1U8A0_9ZZZZ</name>
<feature type="transmembrane region" description="Helical" evidence="7">
    <location>
        <begin position="20"/>
        <end position="43"/>
    </location>
</feature>
<dbReference type="Gene3D" id="3.30.70.100">
    <property type="match status" value="1"/>
</dbReference>
<dbReference type="InterPro" id="IPR006685">
    <property type="entry name" value="MscS_channel_2nd"/>
</dbReference>
<keyword evidence="5 7" id="KW-1133">Transmembrane helix</keyword>
<keyword evidence="4 7" id="KW-0812">Transmembrane</keyword>
<dbReference type="EMBL" id="BARW01032491">
    <property type="protein sequence ID" value="GAJ13788.1"/>
    <property type="molecule type" value="Genomic_DNA"/>
</dbReference>
<dbReference type="Gene3D" id="2.30.30.60">
    <property type="match status" value="1"/>
</dbReference>
<comment type="caution">
    <text evidence="10">The sequence shown here is derived from an EMBL/GenBank/DDBJ whole genome shotgun (WGS) entry which is preliminary data.</text>
</comment>
<dbReference type="InterPro" id="IPR045275">
    <property type="entry name" value="MscS_archaea/bacteria_type"/>
</dbReference>
<gene>
    <name evidence="10" type="ORF">S12H4_51415</name>
</gene>
<dbReference type="InterPro" id="IPR049278">
    <property type="entry name" value="MS_channel_C"/>
</dbReference>
<dbReference type="Pfam" id="PF21082">
    <property type="entry name" value="MS_channel_3rd"/>
    <property type="match status" value="1"/>
</dbReference>
<evidence type="ECO:0000256" key="3">
    <source>
        <dbReference type="ARBA" id="ARBA00022475"/>
    </source>
</evidence>
<evidence type="ECO:0000256" key="4">
    <source>
        <dbReference type="ARBA" id="ARBA00022692"/>
    </source>
</evidence>
<sequence>LLCINLFVDLQQIWDVIGTTFGLVVTFMIGLLTSSILGNVIAFEALRQSDTANVNEVVETKDNLFGTVVSRGPFFTRIRTPDKEIVSVSNLDVTNNLLRNYSRESPIIISVKVGLGYDIKKKIAKNMFLEAARKTEGVLSNPEPYVLFMELGDFSITYNLKAYIDQPHNLIQIKSQLIENIIDTFDENNMEILSPHHTAMRFNDPKNADTFRKPK</sequence>
<dbReference type="InterPro" id="IPR011066">
    <property type="entry name" value="MscS_channel_C_sf"/>
</dbReference>
<feature type="non-terminal residue" evidence="10">
    <location>
        <position position="1"/>
    </location>
</feature>